<comment type="caution">
    <text evidence="1">The sequence shown here is derived from an EMBL/GenBank/DDBJ whole genome shotgun (WGS) entry which is preliminary data.</text>
</comment>
<keyword evidence="2" id="KW-1185">Reference proteome</keyword>
<protein>
    <submittedName>
        <fullName evidence="1">14548_t:CDS:1</fullName>
    </submittedName>
</protein>
<sequence length="116" mass="13255">MWDIISPLIKGIQDDLTDELKYLKLKHEVKDCHELIERLAARAKLDPLSMEFSQHLDKNDKLSHLREEFSIPKSGDVTLNGVVSKNPNEPSLYFCGNSLGLMPKRARILVNQEIDV</sequence>
<organism evidence="1 2">
    <name type="scientific">Dentiscutata heterogama</name>
    <dbReference type="NCBI Taxonomy" id="1316150"/>
    <lineage>
        <taxon>Eukaryota</taxon>
        <taxon>Fungi</taxon>
        <taxon>Fungi incertae sedis</taxon>
        <taxon>Mucoromycota</taxon>
        <taxon>Glomeromycotina</taxon>
        <taxon>Glomeromycetes</taxon>
        <taxon>Diversisporales</taxon>
        <taxon>Gigasporaceae</taxon>
        <taxon>Dentiscutata</taxon>
    </lineage>
</organism>
<name>A0ACA9MKP1_9GLOM</name>
<accession>A0ACA9MKP1</accession>
<gene>
    <name evidence="1" type="ORF">DHETER_LOCUS7119</name>
</gene>
<dbReference type="Proteomes" id="UP000789702">
    <property type="component" value="Unassembled WGS sequence"/>
</dbReference>
<proteinExistence type="predicted"/>
<evidence type="ECO:0000313" key="1">
    <source>
        <dbReference type="EMBL" id="CAG8597678.1"/>
    </source>
</evidence>
<reference evidence="1" key="1">
    <citation type="submission" date="2021-06" db="EMBL/GenBank/DDBJ databases">
        <authorList>
            <person name="Kallberg Y."/>
            <person name="Tangrot J."/>
            <person name="Rosling A."/>
        </authorList>
    </citation>
    <scope>NUCLEOTIDE SEQUENCE</scope>
    <source>
        <strain evidence="1">IL203A</strain>
    </source>
</reference>
<evidence type="ECO:0000313" key="2">
    <source>
        <dbReference type="Proteomes" id="UP000789702"/>
    </source>
</evidence>
<feature type="non-terminal residue" evidence="1">
    <location>
        <position position="116"/>
    </location>
</feature>
<dbReference type="EMBL" id="CAJVPU010009701">
    <property type="protein sequence ID" value="CAG8597678.1"/>
    <property type="molecule type" value="Genomic_DNA"/>
</dbReference>